<evidence type="ECO:0000256" key="1">
    <source>
        <dbReference type="RuleBase" id="RU004549"/>
    </source>
</evidence>
<keyword evidence="1" id="KW-0539">Nucleus</keyword>
<sequence>MDGAPYLRKIELGVYEGYRQLLTALEDMFKLSMGTYTYYNVQIFLQKVENHERSRRSYRIDKQSMTWGEQSYAIWVR</sequence>
<accession>A0AAN7K5B3</accession>
<keyword evidence="1" id="KW-0805">Transcription regulation</keyword>
<dbReference type="EMBL" id="JAXIOK010000011">
    <property type="protein sequence ID" value="KAK4759912.1"/>
    <property type="molecule type" value="Genomic_DNA"/>
</dbReference>
<comment type="function">
    <text evidence="1">Aux/IAA proteins are short-lived transcriptional factors that function as repressors of early auxin response genes at low auxin concentrations.</text>
</comment>
<keyword evidence="1" id="KW-0804">Transcription</keyword>
<reference evidence="3 4" key="1">
    <citation type="journal article" date="2023" name="Hortic Res">
        <title>Pangenome of water caltrop reveals structural variations and asymmetric subgenome divergence after allopolyploidization.</title>
        <authorList>
            <person name="Zhang X."/>
            <person name="Chen Y."/>
            <person name="Wang L."/>
            <person name="Yuan Y."/>
            <person name="Fang M."/>
            <person name="Shi L."/>
            <person name="Lu R."/>
            <person name="Comes H.P."/>
            <person name="Ma Y."/>
            <person name="Chen Y."/>
            <person name="Huang G."/>
            <person name="Zhou Y."/>
            <person name="Zheng Z."/>
            <person name="Qiu Y."/>
        </authorList>
    </citation>
    <scope>NUCLEOTIDE SEQUENCE [LARGE SCALE GENOMIC DNA]</scope>
    <source>
        <tissue evidence="3">Roots</tissue>
    </source>
</reference>
<evidence type="ECO:0000313" key="4">
    <source>
        <dbReference type="Proteomes" id="UP001345219"/>
    </source>
</evidence>
<evidence type="ECO:0000259" key="2">
    <source>
        <dbReference type="Pfam" id="PF02309"/>
    </source>
</evidence>
<keyword evidence="4" id="KW-1185">Reference proteome</keyword>
<comment type="subunit">
    <text evidence="1">Homodimers and heterodimers.</text>
</comment>
<protein>
    <recommendedName>
        <fullName evidence="1">Auxin-responsive protein</fullName>
    </recommendedName>
</protein>
<dbReference type="Proteomes" id="UP001345219">
    <property type="component" value="Chromosome 17"/>
</dbReference>
<comment type="similarity">
    <text evidence="1">Belongs to the Aux/IAA family.</text>
</comment>
<keyword evidence="1" id="KW-0678">Repressor</keyword>
<keyword evidence="1" id="KW-0927">Auxin signaling pathway</keyword>
<name>A0AAN7K5B3_9MYRT</name>
<proteinExistence type="inferred from homology"/>
<evidence type="ECO:0000313" key="3">
    <source>
        <dbReference type="EMBL" id="KAK4759912.1"/>
    </source>
</evidence>
<dbReference type="AlphaFoldDB" id="A0AAN7K5B3"/>
<comment type="subcellular location">
    <subcellularLocation>
        <location evidence="1">Nucleus</location>
    </subcellularLocation>
</comment>
<organism evidence="3 4">
    <name type="scientific">Trapa incisa</name>
    <dbReference type="NCBI Taxonomy" id="236973"/>
    <lineage>
        <taxon>Eukaryota</taxon>
        <taxon>Viridiplantae</taxon>
        <taxon>Streptophyta</taxon>
        <taxon>Embryophyta</taxon>
        <taxon>Tracheophyta</taxon>
        <taxon>Spermatophyta</taxon>
        <taxon>Magnoliopsida</taxon>
        <taxon>eudicotyledons</taxon>
        <taxon>Gunneridae</taxon>
        <taxon>Pentapetalae</taxon>
        <taxon>rosids</taxon>
        <taxon>malvids</taxon>
        <taxon>Myrtales</taxon>
        <taxon>Lythraceae</taxon>
        <taxon>Trapa</taxon>
    </lineage>
</organism>
<gene>
    <name evidence="3" type="ORF">SAY87_023043</name>
</gene>
<dbReference type="InterPro" id="IPR033389">
    <property type="entry name" value="AUX/IAA_dom"/>
</dbReference>
<feature type="domain" description="AUX/IAA" evidence="2">
    <location>
        <begin position="1"/>
        <end position="37"/>
    </location>
</feature>
<dbReference type="Pfam" id="PF02309">
    <property type="entry name" value="AUX_IAA"/>
    <property type="match status" value="1"/>
</dbReference>
<dbReference type="GO" id="GO:0009734">
    <property type="term" value="P:auxin-activated signaling pathway"/>
    <property type="evidence" value="ECO:0007669"/>
    <property type="project" value="UniProtKB-UniRule"/>
</dbReference>
<dbReference type="GO" id="GO:0005634">
    <property type="term" value="C:nucleus"/>
    <property type="evidence" value="ECO:0007669"/>
    <property type="project" value="UniProtKB-SubCell"/>
</dbReference>
<dbReference type="Gene3D" id="3.10.20.90">
    <property type="entry name" value="Phosphatidylinositol 3-kinase Catalytic Subunit, Chain A, domain 1"/>
    <property type="match status" value="1"/>
</dbReference>
<comment type="caution">
    <text evidence="3">The sequence shown here is derived from an EMBL/GenBank/DDBJ whole genome shotgun (WGS) entry which is preliminary data.</text>
</comment>